<name>A0A1W1V3X3_9PAST</name>
<evidence type="ECO:0000313" key="3">
    <source>
        <dbReference type="EMBL" id="SMB87990.1"/>
    </source>
</evidence>
<organism evidence="3 4">
    <name type="scientific">Pasteurella testudinis DSM 23072</name>
    <dbReference type="NCBI Taxonomy" id="1122938"/>
    <lineage>
        <taxon>Bacteria</taxon>
        <taxon>Pseudomonadati</taxon>
        <taxon>Pseudomonadota</taxon>
        <taxon>Gammaproteobacteria</taxon>
        <taxon>Pasteurellales</taxon>
        <taxon>Pasteurellaceae</taxon>
        <taxon>Pasteurella</taxon>
    </lineage>
</organism>
<dbReference type="Pfam" id="PF00691">
    <property type="entry name" value="OmpA"/>
    <property type="match status" value="1"/>
</dbReference>
<dbReference type="CDD" id="cd07185">
    <property type="entry name" value="OmpA_C-like"/>
    <property type="match status" value="1"/>
</dbReference>
<dbReference type="PROSITE" id="PS51257">
    <property type="entry name" value="PROKAR_LIPOPROTEIN"/>
    <property type="match status" value="1"/>
</dbReference>
<dbReference type="InterPro" id="IPR050330">
    <property type="entry name" value="Bact_OuterMem_StrucFunc"/>
</dbReference>
<proteinExistence type="predicted"/>
<evidence type="ECO:0000313" key="4">
    <source>
        <dbReference type="Proteomes" id="UP000192408"/>
    </source>
</evidence>
<dbReference type="EMBL" id="FWWV01000043">
    <property type="protein sequence ID" value="SMB87990.1"/>
    <property type="molecule type" value="Genomic_DNA"/>
</dbReference>
<protein>
    <submittedName>
        <fullName evidence="3">Outer membrane protein and related peptidoglycan-associated (Lipo)proteins</fullName>
    </submittedName>
</protein>
<dbReference type="RefSeq" id="WP_084257679.1">
    <property type="nucleotide sequence ID" value="NZ_FWWV01000043.1"/>
</dbReference>
<evidence type="ECO:0000256" key="1">
    <source>
        <dbReference type="PROSITE-ProRule" id="PRU00473"/>
    </source>
</evidence>
<dbReference type="InterPro" id="IPR006665">
    <property type="entry name" value="OmpA-like"/>
</dbReference>
<sequence>MKQYLAIAIAFFTLSACSLPQRGENQPIESWNNKVSATISTQEVTSNQGLVVFYRPANIDGPAVNVYINGDYQTSLLENGFSAIALCADQNFFSSSLSTNQKGGNRTQGVKFISPSKQITYIKVKQVRKGIPVFEFVKPEVATTELAGLQMQAQTLSRVKQQDCSTTDYALLATQVNSNIAFPLNKHGYSDLSAAGQQDIQQFAQTIKSLNQQAVSRVVVNGYTDPEGSEAYNQKLSEKRATTVSNALKQEGVNLPVVVVGYGEKALVVDSCAADFPNNKVARNECNLPNRRVEVVVYGQE</sequence>
<dbReference type="Gene3D" id="3.30.1330.60">
    <property type="entry name" value="OmpA-like domain"/>
    <property type="match status" value="1"/>
</dbReference>
<dbReference type="AlphaFoldDB" id="A0A1W1V3X3"/>
<dbReference type="PANTHER" id="PTHR30329:SF21">
    <property type="entry name" value="LIPOPROTEIN YIAD-RELATED"/>
    <property type="match status" value="1"/>
</dbReference>
<reference evidence="4" key="1">
    <citation type="submission" date="2017-04" db="EMBL/GenBank/DDBJ databases">
        <authorList>
            <person name="Varghese N."/>
            <person name="Submissions S."/>
        </authorList>
    </citation>
    <scope>NUCLEOTIDE SEQUENCE [LARGE SCALE GENOMIC DNA]</scope>
    <source>
        <strain evidence="4">DSM 23072</strain>
    </source>
</reference>
<keyword evidence="4" id="KW-1185">Reference proteome</keyword>
<feature type="domain" description="OmpA-like" evidence="2">
    <location>
        <begin position="169"/>
        <end position="301"/>
    </location>
</feature>
<dbReference type="Proteomes" id="UP000192408">
    <property type="component" value="Unassembled WGS sequence"/>
</dbReference>
<dbReference type="SUPFAM" id="SSF103088">
    <property type="entry name" value="OmpA-like"/>
    <property type="match status" value="1"/>
</dbReference>
<evidence type="ECO:0000259" key="2">
    <source>
        <dbReference type="PROSITE" id="PS51123"/>
    </source>
</evidence>
<gene>
    <name evidence="3" type="ORF">SAMN05660772_02794</name>
</gene>
<dbReference type="STRING" id="1122938.SAMN05660772_02794"/>
<accession>A0A1W1V3X3</accession>
<keyword evidence="1" id="KW-0472">Membrane</keyword>
<dbReference type="InterPro" id="IPR036737">
    <property type="entry name" value="OmpA-like_sf"/>
</dbReference>
<dbReference type="GO" id="GO:0016020">
    <property type="term" value="C:membrane"/>
    <property type="evidence" value="ECO:0007669"/>
    <property type="project" value="UniProtKB-UniRule"/>
</dbReference>
<dbReference type="PANTHER" id="PTHR30329">
    <property type="entry name" value="STATOR ELEMENT OF FLAGELLAR MOTOR COMPLEX"/>
    <property type="match status" value="1"/>
</dbReference>
<dbReference type="PROSITE" id="PS51123">
    <property type="entry name" value="OMPA_2"/>
    <property type="match status" value="1"/>
</dbReference>